<dbReference type="Proteomes" id="UP000053664">
    <property type="component" value="Unassembled WGS sequence"/>
</dbReference>
<sequence length="204" mass="23041">MADHDDTCPGSDPPPGPSASTPDIHVAAPSQPLPSPQEALEELRADLCPVDGDARVGRALLQSILDDVGTVIHRRIRTEDLEDRPQDPDIELVRWRYDAADWNRADKVLPPECFRQLSPTILHHDAPAHMQRSRQDLLAATTNNHVTQTLMRRYTVGELLRGVLEFPSVQRAMMDVEAEARRWRNEQAKARANSVHPHHHQIQH</sequence>
<dbReference type="AlphaFoldDB" id="A0A061H974"/>
<dbReference type="HOGENOM" id="CLU_1343801_0_0_1"/>
<protein>
    <submittedName>
        <fullName evidence="2">Uncharacterized protein</fullName>
    </submittedName>
</protein>
<dbReference type="GeneID" id="19319524"/>
<dbReference type="KEGG" id="pfp:PFL1_05432"/>
<organism evidence="2 3">
    <name type="scientific">Pseudozyma flocculosa PF-1</name>
    <dbReference type="NCBI Taxonomy" id="1277687"/>
    <lineage>
        <taxon>Eukaryota</taxon>
        <taxon>Fungi</taxon>
        <taxon>Dikarya</taxon>
        <taxon>Basidiomycota</taxon>
        <taxon>Ustilaginomycotina</taxon>
        <taxon>Ustilaginomycetes</taxon>
        <taxon>Ustilaginales</taxon>
        <taxon>Ustilaginaceae</taxon>
        <taxon>Pseudozyma</taxon>
    </lineage>
</organism>
<reference evidence="2 3" key="1">
    <citation type="journal article" date="2013" name="Plant Cell">
        <title>The transition from a phytopathogenic smut ancestor to an anamorphic biocontrol agent deciphered by comparative whole-genome analysis.</title>
        <authorList>
            <person name="Lefebvre F."/>
            <person name="Joly D.L."/>
            <person name="Labbe C."/>
            <person name="Teichmann B."/>
            <person name="Linning R."/>
            <person name="Belzile F."/>
            <person name="Bakkeren G."/>
            <person name="Belanger R.R."/>
        </authorList>
    </citation>
    <scope>NUCLEOTIDE SEQUENCE [LARGE SCALE GENOMIC DNA]</scope>
    <source>
        <strain evidence="2 3">PF-1</strain>
    </source>
</reference>
<evidence type="ECO:0000313" key="3">
    <source>
        <dbReference type="Proteomes" id="UP000053664"/>
    </source>
</evidence>
<dbReference type="RefSeq" id="XP_007881154.1">
    <property type="nucleotide sequence ID" value="XM_007882963.1"/>
</dbReference>
<gene>
    <name evidence="2" type="ORF">PFL1_05432</name>
</gene>
<feature type="region of interest" description="Disordered" evidence="1">
    <location>
        <begin position="1"/>
        <end position="34"/>
    </location>
</feature>
<evidence type="ECO:0000256" key="1">
    <source>
        <dbReference type="SAM" id="MobiDB-lite"/>
    </source>
</evidence>
<accession>A0A061H974</accession>
<proteinExistence type="predicted"/>
<name>A0A061H974_9BASI</name>
<dbReference type="EMBL" id="KE361641">
    <property type="protein sequence ID" value="EPQ27151.1"/>
    <property type="molecule type" value="Genomic_DNA"/>
</dbReference>
<evidence type="ECO:0000313" key="2">
    <source>
        <dbReference type="EMBL" id="EPQ27151.1"/>
    </source>
</evidence>